<feature type="region of interest" description="Disordered" evidence="1">
    <location>
        <begin position="47"/>
        <end position="84"/>
    </location>
</feature>
<evidence type="ECO:0000256" key="1">
    <source>
        <dbReference type="SAM" id="MobiDB-lite"/>
    </source>
</evidence>
<gene>
    <name evidence="2" type="ORF">QQF64_010777</name>
</gene>
<dbReference type="Proteomes" id="UP001558613">
    <property type="component" value="Unassembled WGS sequence"/>
</dbReference>
<dbReference type="EMBL" id="JAYMGO010000017">
    <property type="protein sequence ID" value="KAL1257533.1"/>
    <property type="molecule type" value="Genomic_DNA"/>
</dbReference>
<reference evidence="2 3" key="1">
    <citation type="submission" date="2023-09" db="EMBL/GenBank/DDBJ databases">
        <authorList>
            <person name="Wang M."/>
        </authorList>
    </citation>
    <scope>NUCLEOTIDE SEQUENCE [LARGE SCALE GENOMIC DNA]</scope>
    <source>
        <strain evidence="2">GT-2023</strain>
        <tissue evidence="2">Liver</tissue>
    </source>
</reference>
<comment type="caution">
    <text evidence="2">The sequence shown here is derived from an EMBL/GenBank/DDBJ whole genome shotgun (WGS) entry which is preliminary data.</text>
</comment>
<evidence type="ECO:0000313" key="3">
    <source>
        <dbReference type="Proteomes" id="UP001558613"/>
    </source>
</evidence>
<evidence type="ECO:0000313" key="2">
    <source>
        <dbReference type="EMBL" id="KAL1257533.1"/>
    </source>
</evidence>
<feature type="compositionally biased region" description="Polar residues" evidence="1">
    <location>
        <begin position="65"/>
        <end position="84"/>
    </location>
</feature>
<organism evidence="2 3">
    <name type="scientific">Cirrhinus molitorella</name>
    <name type="common">mud carp</name>
    <dbReference type="NCBI Taxonomy" id="172907"/>
    <lineage>
        <taxon>Eukaryota</taxon>
        <taxon>Metazoa</taxon>
        <taxon>Chordata</taxon>
        <taxon>Craniata</taxon>
        <taxon>Vertebrata</taxon>
        <taxon>Euteleostomi</taxon>
        <taxon>Actinopterygii</taxon>
        <taxon>Neopterygii</taxon>
        <taxon>Teleostei</taxon>
        <taxon>Ostariophysi</taxon>
        <taxon>Cypriniformes</taxon>
        <taxon>Cyprinidae</taxon>
        <taxon>Labeoninae</taxon>
        <taxon>Labeonini</taxon>
        <taxon>Cirrhinus</taxon>
    </lineage>
</organism>
<proteinExistence type="predicted"/>
<accession>A0ABR3LXC2</accession>
<protein>
    <submittedName>
        <fullName evidence="2">Uncharacterized protein</fullName>
    </submittedName>
</protein>
<sequence length="84" mass="9033">MINHNILAASDHSAPKGLTAAVNRCSLPCKRPIGCAAAARSVNQLQERLSSSSHTRYRDGIATHSRATQHNTRGACTQQTSHQL</sequence>
<name>A0ABR3LXC2_9TELE</name>
<keyword evidence="3" id="KW-1185">Reference proteome</keyword>